<evidence type="ECO:0000313" key="2">
    <source>
        <dbReference type="Proteomes" id="UP001595721"/>
    </source>
</evidence>
<accession>A0ABV7R7W3</accession>
<evidence type="ECO:0000313" key="1">
    <source>
        <dbReference type="EMBL" id="MFC3530100.1"/>
    </source>
</evidence>
<dbReference type="EMBL" id="JBHRXJ010000019">
    <property type="protein sequence ID" value="MFC3530100.1"/>
    <property type="molecule type" value="Genomic_DNA"/>
</dbReference>
<proteinExistence type="predicted"/>
<name>A0ABV7R7W3_9RHOB</name>
<keyword evidence="2" id="KW-1185">Reference proteome</keyword>
<dbReference type="Proteomes" id="UP001595721">
    <property type="component" value="Unassembled WGS sequence"/>
</dbReference>
<reference evidence="2" key="1">
    <citation type="journal article" date="2019" name="Int. J. Syst. Evol. Microbiol.">
        <title>The Global Catalogue of Microorganisms (GCM) 10K type strain sequencing project: providing services to taxonomists for standard genome sequencing and annotation.</title>
        <authorList>
            <consortium name="The Broad Institute Genomics Platform"/>
            <consortium name="The Broad Institute Genome Sequencing Center for Infectious Disease"/>
            <person name="Wu L."/>
            <person name="Ma J."/>
        </authorList>
    </citation>
    <scope>NUCLEOTIDE SEQUENCE [LARGE SCALE GENOMIC DNA]</scope>
    <source>
        <strain evidence="2">KCTC 42899</strain>
    </source>
</reference>
<organism evidence="1 2">
    <name type="scientific">Paracoccus mangrovi</name>
    <dbReference type="NCBI Taxonomy" id="1715645"/>
    <lineage>
        <taxon>Bacteria</taxon>
        <taxon>Pseudomonadati</taxon>
        <taxon>Pseudomonadota</taxon>
        <taxon>Alphaproteobacteria</taxon>
        <taxon>Rhodobacterales</taxon>
        <taxon>Paracoccaceae</taxon>
        <taxon>Paracoccus</taxon>
    </lineage>
</organism>
<gene>
    <name evidence="1" type="ORF">ACFOMH_18180</name>
</gene>
<protein>
    <submittedName>
        <fullName evidence="1">Uncharacterized protein</fullName>
    </submittedName>
</protein>
<comment type="caution">
    <text evidence="1">The sequence shown here is derived from an EMBL/GenBank/DDBJ whole genome shotgun (WGS) entry which is preliminary data.</text>
</comment>
<dbReference type="RefSeq" id="WP_377746249.1">
    <property type="nucleotide sequence ID" value="NZ_JBHRXJ010000019.1"/>
</dbReference>
<sequence length="267" mass="29995">MMNYDLTLRDLGYPAASQLSHEAVAELFVTYANPVEWYGFPPALVPILSDGTWPLYVGLWKHWFVPRQPSFVELNVNLDHKVEEVARDDRQLAALMLLRLIVLRDGIDEDVRRLAARLGVGDDDLARLDAHTPEHADFPEDLPLLPEFAEHPPQFSVEDGTDYDGEFPTGDVPRYSSYFEYDPDMLAGMSDLPPWLDPATDKPALFEAYLAAGDFGAAWLTLNGTGWTYPVAAKALQRLRDSAPADPVFHQIADEWIRFATDQDGGY</sequence>